<dbReference type="SMART" id="SM00671">
    <property type="entry name" value="SEL1"/>
    <property type="match status" value="7"/>
</dbReference>
<feature type="compositionally biased region" description="Polar residues" evidence="2">
    <location>
        <begin position="655"/>
        <end position="683"/>
    </location>
</feature>
<evidence type="ECO:0000259" key="3">
    <source>
        <dbReference type="Pfam" id="PF07106"/>
    </source>
</evidence>
<feature type="compositionally biased region" description="Polar residues" evidence="2">
    <location>
        <begin position="713"/>
        <end position="725"/>
    </location>
</feature>
<dbReference type="InterPro" id="IPR011990">
    <property type="entry name" value="TPR-like_helical_dom_sf"/>
</dbReference>
<feature type="compositionally biased region" description="Low complexity" evidence="2">
    <location>
        <begin position="77"/>
        <end position="89"/>
    </location>
</feature>
<feature type="compositionally biased region" description="Low complexity" evidence="2">
    <location>
        <begin position="826"/>
        <end position="837"/>
    </location>
</feature>
<proteinExistence type="predicted"/>
<feature type="domain" description="Homologous-pairing protein 2 winged helix" evidence="3">
    <location>
        <begin position="929"/>
        <end position="987"/>
    </location>
</feature>
<organism evidence="4 5">
    <name type="scientific">Venturia inaequalis</name>
    <name type="common">Apple scab fungus</name>
    <dbReference type="NCBI Taxonomy" id="5025"/>
    <lineage>
        <taxon>Eukaryota</taxon>
        <taxon>Fungi</taxon>
        <taxon>Dikarya</taxon>
        <taxon>Ascomycota</taxon>
        <taxon>Pezizomycotina</taxon>
        <taxon>Dothideomycetes</taxon>
        <taxon>Pleosporomycetidae</taxon>
        <taxon>Venturiales</taxon>
        <taxon>Venturiaceae</taxon>
        <taxon>Venturia</taxon>
    </lineage>
</organism>
<dbReference type="EMBL" id="WNWQ01000144">
    <property type="protein sequence ID" value="KAE9976884.1"/>
    <property type="molecule type" value="Genomic_DNA"/>
</dbReference>
<keyword evidence="1" id="KW-0677">Repeat</keyword>
<dbReference type="PANTHER" id="PTHR46430:SF2">
    <property type="entry name" value="CHITIN SYNTHASE REGULATORY FACTOR 4"/>
    <property type="match status" value="1"/>
</dbReference>
<feature type="compositionally biased region" description="Polar residues" evidence="2">
    <location>
        <begin position="790"/>
        <end position="803"/>
    </location>
</feature>
<feature type="compositionally biased region" description="Polar residues" evidence="2">
    <location>
        <begin position="606"/>
        <end position="616"/>
    </location>
</feature>
<dbReference type="SUPFAM" id="SSF81901">
    <property type="entry name" value="HCP-like"/>
    <property type="match status" value="1"/>
</dbReference>
<reference evidence="4 5" key="1">
    <citation type="submission" date="2019-11" db="EMBL/GenBank/DDBJ databases">
        <title>Venturia inaequalis Genome Resource.</title>
        <authorList>
            <person name="Lichtner F.J."/>
        </authorList>
    </citation>
    <scope>NUCLEOTIDE SEQUENCE [LARGE SCALE GENOMIC DNA]</scope>
    <source>
        <strain evidence="4">Bline_iso_100314</strain>
    </source>
</reference>
<evidence type="ECO:0000313" key="5">
    <source>
        <dbReference type="Proteomes" id="UP000433883"/>
    </source>
</evidence>
<protein>
    <recommendedName>
        <fullName evidence="3">Homologous-pairing protein 2 winged helix domain-containing protein</fullName>
    </recommendedName>
</protein>
<dbReference type="Pfam" id="PF07106">
    <property type="entry name" value="WHD_TBPIP"/>
    <property type="match status" value="1"/>
</dbReference>
<feature type="compositionally biased region" description="Low complexity" evidence="2">
    <location>
        <begin position="769"/>
        <end position="779"/>
    </location>
</feature>
<dbReference type="InterPro" id="IPR010776">
    <property type="entry name" value="Hop2_WH_dom"/>
</dbReference>
<accession>A0A8H3YX08</accession>
<dbReference type="Gene3D" id="1.10.10.10">
    <property type="entry name" value="Winged helix-like DNA-binding domain superfamily/Winged helix DNA-binding domain"/>
    <property type="match status" value="1"/>
</dbReference>
<dbReference type="Gene3D" id="1.25.40.10">
    <property type="entry name" value="Tetratricopeptide repeat domain"/>
    <property type="match status" value="2"/>
</dbReference>
<feature type="compositionally biased region" description="Polar residues" evidence="2">
    <location>
        <begin position="93"/>
        <end position="106"/>
    </location>
</feature>
<dbReference type="InterPro" id="IPR006597">
    <property type="entry name" value="Sel1-like"/>
</dbReference>
<evidence type="ECO:0000256" key="2">
    <source>
        <dbReference type="SAM" id="MobiDB-lite"/>
    </source>
</evidence>
<dbReference type="PANTHER" id="PTHR46430">
    <property type="entry name" value="PROTEIN SKT5-RELATED"/>
    <property type="match status" value="1"/>
</dbReference>
<feature type="region of interest" description="Disordered" evidence="2">
    <location>
        <begin position="57"/>
        <end position="129"/>
    </location>
</feature>
<feature type="region of interest" description="Disordered" evidence="2">
    <location>
        <begin position="504"/>
        <end position="859"/>
    </location>
</feature>
<dbReference type="Proteomes" id="UP000433883">
    <property type="component" value="Unassembled WGS sequence"/>
</dbReference>
<dbReference type="AlphaFoldDB" id="A0A8H3YX08"/>
<evidence type="ECO:0000256" key="1">
    <source>
        <dbReference type="ARBA" id="ARBA00022737"/>
    </source>
</evidence>
<name>A0A8H3YX08_VENIN</name>
<dbReference type="InterPro" id="IPR036388">
    <property type="entry name" value="WH-like_DNA-bd_sf"/>
</dbReference>
<feature type="compositionally biased region" description="Pro residues" evidence="2">
    <location>
        <begin position="691"/>
        <end position="701"/>
    </location>
</feature>
<feature type="region of interest" description="Disordered" evidence="2">
    <location>
        <begin position="976"/>
        <end position="1002"/>
    </location>
</feature>
<evidence type="ECO:0000313" key="4">
    <source>
        <dbReference type="EMBL" id="KAE9976884.1"/>
    </source>
</evidence>
<sequence length="1127" mass="122474">MAYHQQGNPGLSATFVPGGFDDYYMPNQAPELVSPAPQRHMPEVPDQMQENLAQLESEAVGSQASISHYQQPPPLQPYQQSSPQPYHHPAAPTSASSEYSQHTPTTELPHFSPFPKLMNPLPNVPPSDDEKEAILENARVPVLSSNDPEMQLAWAQDALAYVAAATIYEERLAENRPARPSTPAVEHQLKVDALSIVGFLAEQGHPKAEFMKGMWLEFGNFGWRQDKREAFRSYSRAAEKGFARSEYRMGMQFEQNNDPIKALVHYQRGSDAGDAASNYRLGMMTLMGQMGQPQDFAKGIRMLRIAAEHADENAPQGAYVLGMLQARELPQVTVPESILPFNESEARINIEKAAYLGFAKAQLKMGTAYELCSLGCDFAPALSLHYNALAAHQGEPEAEMAISKWFLCGCEGVFLKNEELAYEYALRAAQSGLATAQFAMGYFNEIGMYVPVNLDKATEWYDKAARNGNQDAIGRIEGLRHSSVLSKTDHENVAINKIKSKYGSMRGKRPDRLKAHSSLPSVSDEQEQYSPGAGRTGQIPPRGSSTTPYPVDNGPPVIPPPTNRPTSVAPYPVDNGPPEIAPGRPPLAGGFAPELRSASAGPAQFQDRQSSGSAFNINPAIYGQRPEQDPYGRNPQPQASLPLRPATTVADIGSNGRQGLPSQQRPQSNHGRPNGAGSLSGQPSYGRPNGPASPPGGPQRPPADIGYAAPGTRPSSNALHGQPSLQDIGYIAPLQARKPSPVDQSYAAHRPPRGDSARPPSNVHPAHLQQQGRTQSQPQPNAGGLPPRMDSSQSTMSLPQVPSKQAGARPQPGRTQPSAGRPVQPPAKAAPQAAAPKPATPAGPPKKGPKTFDDMGVPAGKDQGDCVSILTITDTNDQANIRTGRYVIKKYSLALHGVVGVEESIWAVFGWKMAPKKEKAEKPAKGDAAADMILHYLRKQNRPYSATDISANLHNKVTKAATQKILKELRERKEIDGRDSGKQSVYHVVQKPEESPSTEELAEMDKRTQQLRDETSNLNTAAKALRSTLSSLNSTLSTADLRAAITEMDAERAEILERLILLRSGNVQPVSKEEKEEVDKQAKVMEKTLLKRKKIVKVMWGQVTDNVPDPATVAGLKDQFDMNEDEK</sequence>
<comment type="caution">
    <text evidence="4">The sequence shown here is derived from an EMBL/GenBank/DDBJ whole genome shotgun (WGS) entry which is preliminary data.</text>
</comment>
<feature type="compositionally biased region" description="Polar residues" evidence="2">
    <location>
        <begin position="57"/>
        <end position="66"/>
    </location>
</feature>
<gene>
    <name evidence="4" type="ORF">BLS_001809</name>
</gene>
<dbReference type="InterPro" id="IPR051726">
    <property type="entry name" value="Chitin_Synth_Reg"/>
</dbReference>
<dbReference type="Pfam" id="PF08238">
    <property type="entry name" value="Sel1"/>
    <property type="match status" value="5"/>
</dbReference>